<reference evidence="2" key="1">
    <citation type="journal article" date="2020" name="Nature">
        <title>Giant virus diversity and host interactions through global metagenomics.</title>
        <authorList>
            <person name="Schulz F."/>
            <person name="Roux S."/>
            <person name="Paez-Espino D."/>
            <person name="Jungbluth S."/>
            <person name="Walsh D.A."/>
            <person name="Denef V.J."/>
            <person name="McMahon K.D."/>
            <person name="Konstantinidis K.T."/>
            <person name="Eloe-Fadrosh E.A."/>
            <person name="Kyrpides N.C."/>
            <person name="Woyke T."/>
        </authorList>
    </citation>
    <scope>NUCLEOTIDE SEQUENCE</scope>
    <source>
        <strain evidence="2">GVMAG-M-3300023174-5</strain>
    </source>
</reference>
<evidence type="ECO:0000313" key="2">
    <source>
        <dbReference type="EMBL" id="QHT19735.1"/>
    </source>
</evidence>
<protein>
    <submittedName>
        <fullName evidence="2">Uncharacterized protein</fullName>
    </submittedName>
</protein>
<keyword evidence="1" id="KW-0472">Membrane</keyword>
<keyword evidence="1" id="KW-1133">Transmembrane helix</keyword>
<sequence>MSGTTYNEQLDALNSQFFSLLDDFKKYYIFSNKNPDYPDYATAYSQVKSTIQTINSNVFKISAEAEASLNKLMEDTKDINTRIQEEKILNERLKTNLGLIKTNTTSANLMISNYKEIYREQYTRNVTTFFGLFLSTFVIFKVYLKK</sequence>
<accession>A0A6C0DX31</accession>
<evidence type="ECO:0000256" key="1">
    <source>
        <dbReference type="SAM" id="Phobius"/>
    </source>
</evidence>
<dbReference type="AlphaFoldDB" id="A0A6C0DX31"/>
<proteinExistence type="predicted"/>
<dbReference type="EMBL" id="MN739669">
    <property type="protein sequence ID" value="QHT19735.1"/>
    <property type="molecule type" value="Genomic_DNA"/>
</dbReference>
<organism evidence="2">
    <name type="scientific">viral metagenome</name>
    <dbReference type="NCBI Taxonomy" id="1070528"/>
    <lineage>
        <taxon>unclassified sequences</taxon>
        <taxon>metagenomes</taxon>
        <taxon>organismal metagenomes</taxon>
    </lineage>
</organism>
<feature type="transmembrane region" description="Helical" evidence="1">
    <location>
        <begin position="126"/>
        <end position="144"/>
    </location>
</feature>
<name>A0A6C0DX31_9ZZZZ</name>
<keyword evidence="1" id="KW-0812">Transmembrane</keyword>